<dbReference type="Gene3D" id="3.30.420.10">
    <property type="entry name" value="Ribonuclease H-like superfamily/Ribonuclease H"/>
    <property type="match status" value="1"/>
</dbReference>
<dbReference type="Proteomes" id="UP000075243">
    <property type="component" value="Chromosome 11"/>
</dbReference>
<keyword evidence="4" id="KW-0255">Endonuclease</keyword>
<evidence type="ECO:0000256" key="4">
    <source>
        <dbReference type="ARBA" id="ARBA00022759"/>
    </source>
</evidence>
<dbReference type="EMBL" id="CM003613">
    <property type="protein sequence ID" value="KYP53992.1"/>
    <property type="molecule type" value="Genomic_DNA"/>
</dbReference>
<feature type="domain" description="RNase H type-1" evidence="7">
    <location>
        <begin position="272"/>
        <end position="334"/>
    </location>
</feature>
<reference evidence="9 10" key="1">
    <citation type="journal article" date="2012" name="Nat. Biotechnol.">
        <title>Draft genome sequence of pigeonpea (Cajanus cajan), an orphan legume crop of resource-poor farmers.</title>
        <authorList>
            <person name="Varshney R.K."/>
            <person name="Chen W."/>
            <person name="Li Y."/>
            <person name="Bharti A.K."/>
            <person name="Saxena R.K."/>
            <person name="Schlueter J.A."/>
            <person name="Donoghue M.T."/>
            <person name="Azam S."/>
            <person name="Fan G."/>
            <person name="Whaley A.M."/>
            <person name="Farmer A.D."/>
            <person name="Sheridan J."/>
            <person name="Iwata A."/>
            <person name="Tuteja R."/>
            <person name="Penmetsa R.V."/>
            <person name="Wu W."/>
            <person name="Upadhyaya H.D."/>
            <person name="Yang S.P."/>
            <person name="Shah T."/>
            <person name="Saxena K.B."/>
            <person name="Michael T."/>
            <person name="McCombie W.R."/>
            <person name="Yang B."/>
            <person name="Zhang G."/>
            <person name="Yang H."/>
            <person name="Wang J."/>
            <person name="Spillane C."/>
            <person name="Cook D.R."/>
            <person name="May G.D."/>
            <person name="Xu X."/>
            <person name="Jackson S.A."/>
        </authorList>
    </citation>
    <scope>NUCLEOTIDE SEQUENCE [LARGE SCALE GENOMIC DNA]</scope>
    <source>
        <strain evidence="10">cv. Asha</strain>
    </source>
</reference>
<dbReference type="SUPFAM" id="SSF56672">
    <property type="entry name" value="DNA/RNA polymerases"/>
    <property type="match status" value="1"/>
</dbReference>
<proteinExistence type="predicted"/>
<dbReference type="InterPro" id="IPR036397">
    <property type="entry name" value="RNaseH_sf"/>
</dbReference>
<name>A0A151SGN7_CAJCA</name>
<sequence>MQSSLLDHWKSLPLDKYDGTTDPDEHVDIFLTQVTLSTIDDAALCRIFLTSLKGRALSWFTRLPANSIDSFNTPASQFTIQFATSRPHQLTSLALDERVEPIEDRQPIVIVPTDLHVTYLGSNLSETEKHEIGQVVRKNKDLFAWRLTDMPEVILYLEVSGEAISAGMIQEQDGQQQPVYFISRVLQDVERRYQLLEKVALGLIYAARRLRKYFQSHIVVVRTDCPIAKVLRKLELAGRMMAWSIGLSDLADFINELSPRGHFEDNTWTMRVDGSSNGQGSGVGIILESPSSITLEQSMCFGFQASNNQVEYEALLVGMRLAAEIGARKVHFHEESNDGVIRAELDVLDEVREKAQIVAEACKQRMTRRVNSKLKRRNFQEGDLVWRATGSARRNPIEGKLAANWDGPLRVRHALNNGAYKLEELSGKVIPRTWNSTHLKTYYS</sequence>
<evidence type="ECO:0000256" key="1">
    <source>
        <dbReference type="ARBA" id="ARBA00022679"/>
    </source>
</evidence>
<dbReference type="InterPro" id="IPR002156">
    <property type="entry name" value="RNaseH_domain"/>
</dbReference>
<evidence type="ECO:0000256" key="2">
    <source>
        <dbReference type="ARBA" id="ARBA00022695"/>
    </source>
</evidence>
<dbReference type="InterPro" id="IPR012337">
    <property type="entry name" value="RNaseH-like_sf"/>
</dbReference>
<keyword evidence="3" id="KW-0540">Nuclease</keyword>
<evidence type="ECO:0000256" key="5">
    <source>
        <dbReference type="ARBA" id="ARBA00022801"/>
    </source>
</evidence>
<dbReference type="AlphaFoldDB" id="A0A151SGN7"/>
<evidence type="ECO:0000259" key="7">
    <source>
        <dbReference type="Pfam" id="PF13456"/>
    </source>
</evidence>
<keyword evidence="6" id="KW-0695">RNA-directed DNA polymerase</keyword>
<evidence type="ECO:0000259" key="8">
    <source>
        <dbReference type="Pfam" id="PF17917"/>
    </source>
</evidence>
<keyword evidence="2" id="KW-0548">Nucleotidyltransferase</keyword>
<keyword evidence="1" id="KW-0808">Transferase</keyword>
<gene>
    <name evidence="9" type="ORF">KK1_000157</name>
</gene>
<dbReference type="InterPro" id="IPR041373">
    <property type="entry name" value="RT_RNaseH"/>
</dbReference>
<evidence type="ECO:0000256" key="6">
    <source>
        <dbReference type="ARBA" id="ARBA00022918"/>
    </source>
</evidence>
<dbReference type="PANTHER" id="PTHR48475">
    <property type="entry name" value="RIBONUCLEASE H"/>
    <property type="match status" value="1"/>
</dbReference>
<feature type="domain" description="Reverse transcriptase RNase H-like" evidence="8">
    <location>
        <begin position="153"/>
        <end position="248"/>
    </location>
</feature>
<organism evidence="9 10">
    <name type="scientific">Cajanus cajan</name>
    <name type="common">Pigeon pea</name>
    <name type="synonym">Cajanus indicus</name>
    <dbReference type="NCBI Taxonomy" id="3821"/>
    <lineage>
        <taxon>Eukaryota</taxon>
        <taxon>Viridiplantae</taxon>
        <taxon>Streptophyta</taxon>
        <taxon>Embryophyta</taxon>
        <taxon>Tracheophyta</taxon>
        <taxon>Spermatophyta</taxon>
        <taxon>Magnoliopsida</taxon>
        <taxon>eudicotyledons</taxon>
        <taxon>Gunneridae</taxon>
        <taxon>Pentapetalae</taxon>
        <taxon>rosids</taxon>
        <taxon>fabids</taxon>
        <taxon>Fabales</taxon>
        <taxon>Fabaceae</taxon>
        <taxon>Papilionoideae</taxon>
        <taxon>50 kb inversion clade</taxon>
        <taxon>NPAAA clade</taxon>
        <taxon>indigoferoid/millettioid clade</taxon>
        <taxon>Phaseoleae</taxon>
        <taxon>Cajanus</taxon>
    </lineage>
</organism>
<keyword evidence="10" id="KW-1185">Reference proteome</keyword>
<evidence type="ECO:0000256" key="3">
    <source>
        <dbReference type="ARBA" id="ARBA00022722"/>
    </source>
</evidence>
<dbReference type="GO" id="GO:0004523">
    <property type="term" value="F:RNA-DNA hybrid ribonuclease activity"/>
    <property type="evidence" value="ECO:0007669"/>
    <property type="project" value="InterPro"/>
</dbReference>
<dbReference type="GO" id="GO:0003676">
    <property type="term" value="F:nucleic acid binding"/>
    <property type="evidence" value="ECO:0007669"/>
    <property type="project" value="InterPro"/>
</dbReference>
<evidence type="ECO:0000313" key="9">
    <source>
        <dbReference type="EMBL" id="KYP53992.1"/>
    </source>
</evidence>
<dbReference type="SUPFAM" id="SSF53098">
    <property type="entry name" value="Ribonuclease H-like"/>
    <property type="match status" value="1"/>
</dbReference>
<dbReference type="PANTHER" id="PTHR48475:SF2">
    <property type="entry name" value="RIBONUCLEASE H"/>
    <property type="match status" value="1"/>
</dbReference>
<dbReference type="GO" id="GO:0003964">
    <property type="term" value="F:RNA-directed DNA polymerase activity"/>
    <property type="evidence" value="ECO:0007669"/>
    <property type="project" value="UniProtKB-KW"/>
</dbReference>
<dbReference type="InterPro" id="IPR043502">
    <property type="entry name" value="DNA/RNA_pol_sf"/>
</dbReference>
<dbReference type="Gramene" id="C.cajan_00156.t">
    <property type="protein sequence ID" value="C.cajan_00156.t"/>
    <property type="gene ID" value="C.cajan_00156"/>
</dbReference>
<dbReference type="Pfam" id="PF13456">
    <property type="entry name" value="RVT_3"/>
    <property type="match status" value="1"/>
</dbReference>
<keyword evidence="5" id="KW-0378">Hydrolase</keyword>
<dbReference type="Pfam" id="PF17917">
    <property type="entry name" value="RT_RNaseH"/>
    <property type="match status" value="1"/>
</dbReference>
<protein>
    <recommendedName>
        <fullName evidence="11">Retrovirus-related Pol polyprotein from transposon 17.6</fullName>
    </recommendedName>
</protein>
<evidence type="ECO:0008006" key="11">
    <source>
        <dbReference type="Google" id="ProtNLM"/>
    </source>
</evidence>
<evidence type="ECO:0000313" key="10">
    <source>
        <dbReference type="Proteomes" id="UP000075243"/>
    </source>
</evidence>
<accession>A0A151SGN7</accession>